<dbReference type="AlphaFoldDB" id="A0A7G5MVK6"/>
<dbReference type="PANTHER" id="PTHR43228">
    <property type="entry name" value="TWO-COMPONENT RESPONSE REGULATOR"/>
    <property type="match status" value="1"/>
</dbReference>
<dbReference type="InterPro" id="IPR001789">
    <property type="entry name" value="Sig_transdc_resp-reg_receiver"/>
</dbReference>
<evidence type="ECO:0000313" key="6">
    <source>
        <dbReference type="Proteomes" id="UP000515789"/>
    </source>
</evidence>
<evidence type="ECO:0000256" key="3">
    <source>
        <dbReference type="PROSITE-ProRule" id="PRU00169"/>
    </source>
</evidence>
<dbReference type="PROSITE" id="PS50110">
    <property type="entry name" value="RESPONSE_REGULATORY"/>
    <property type="match status" value="1"/>
</dbReference>
<evidence type="ECO:0000256" key="1">
    <source>
        <dbReference type="ARBA" id="ARBA00018672"/>
    </source>
</evidence>
<feature type="modified residue" description="4-aspartylphosphate" evidence="3">
    <location>
        <position position="54"/>
    </location>
</feature>
<keyword evidence="3" id="KW-0597">Phosphoprotein</keyword>
<dbReference type="GeneID" id="75051188"/>
<dbReference type="GO" id="GO:0000160">
    <property type="term" value="P:phosphorelay signal transduction system"/>
    <property type="evidence" value="ECO:0007669"/>
    <property type="project" value="InterPro"/>
</dbReference>
<dbReference type="Gene3D" id="3.40.50.2300">
    <property type="match status" value="1"/>
</dbReference>
<dbReference type="SMART" id="SM00448">
    <property type="entry name" value="REC"/>
    <property type="match status" value="1"/>
</dbReference>
<reference evidence="5 6" key="1">
    <citation type="submission" date="2019-04" db="EMBL/GenBank/DDBJ databases">
        <authorList>
            <person name="Schori C."/>
            <person name="Ahrens C."/>
        </authorList>
    </citation>
    <scope>NUCLEOTIDE SEQUENCE [LARGE SCALE GENOMIC DNA]</scope>
    <source>
        <strain evidence="5 6">DSM 2950</strain>
    </source>
</reference>
<evidence type="ECO:0000313" key="5">
    <source>
        <dbReference type="EMBL" id="QMW78649.1"/>
    </source>
</evidence>
<feature type="domain" description="Response regulatory" evidence="4">
    <location>
        <begin position="4"/>
        <end position="119"/>
    </location>
</feature>
<dbReference type="InterPro" id="IPR052048">
    <property type="entry name" value="ST_Response_Regulator"/>
</dbReference>
<gene>
    <name evidence="5" type="ORF">E5259_14195</name>
</gene>
<dbReference type="Pfam" id="PF00072">
    <property type="entry name" value="Response_reg"/>
    <property type="match status" value="1"/>
</dbReference>
<dbReference type="SUPFAM" id="SSF52172">
    <property type="entry name" value="CheY-like"/>
    <property type="match status" value="1"/>
</dbReference>
<evidence type="ECO:0000256" key="2">
    <source>
        <dbReference type="ARBA" id="ARBA00024867"/>
    </source>
</evidence>
<name>A0A7G5MVK6_9FIRM</name>
<proteinExistence type="predicted"/>
<protein>
    <recommendedName>
        <fullName evidence="1">Stage 0 sporulation protein A homolog</fullName>
    </recommendedName>
</protein>
<dbReference type="PANTHER" id="PTHR43228:SF1">
    <property type="entry name" value="TWO-COMPONENT RESPONSE REGULATOR ARR22"/>
    <property type="match status" value="1"/>
</dbReference>
<dbReference type="Proteomes" id="UP000515789">
    <property type="component" value="Chromosome"/>
</dbReference>
<sequence length="123" mass="13785">MEKKILIVDDALFMRKSIRKILSEGGYTDMEEARDGEEAIALYGEYSPDLVLLDITMPGKSGLEVLEELLEQDGNASVVMCSAMGQESVIQKAVVMGARDFIVKPFRKDEFLRIVDSCFPMEE</sequence>
<dbReference type="EMBL" id="CP039126">
    <property type="protein sequence ID" value="QMW78649.1"/>
    <property type="molecule type" value="Genomic_DNA"/>
</dbReference>
<evidence type="ECO:0000259" key="4">
    <source>
        <dbReference type="PROSITE" id="PS50110"/>
    </source>
</evidence>
<dbReference type="InterPro" id="IPR011006">
    <property type="entry name" value="CheY-like_superfamily"/>
</dbReference>
<accession>A0A7G5MVK6</accession>
<dbReference type="RefSeq" id="WP_018594039.1">
    <property type="nucleotide sequence ID" value="NZ_AP031416.1"/>
</dbReference>
<comment type="function">
    <text evidence="2">May play the central regulatory role in sporulation. It may be an element of the effector pathway responsible for the activation of sporulation genes in response to nutritional stress. Spo0A may act in concert with spo0H (a sigma factor) to control the expression of some genes that are critical to the sporulation process.</text>
</comment>
<organism evidence="5 6">
    <name type="scientific">Blautia producta</name>
    <dbReference type="NCBI Taxonomy" id="33035"/>
    <lineage>
        <taxon>Bacteria</taxon>
        <taxon>Bacillati</taxon>
        <taxon>Bacillota</taxon>
        <taxon>Clostridia</taxon>
        <taxon>Lachnospirales</taxon>
        <taxon>Lachnospiraceae</taxon>
        <taxon>Blautia</taxon>
    </lineage>
</organism>